<dbReference type="AlphaFoldDB" id="A0A917LSH8"/>
<evidence type="ECO:0000313" key="2">
    <source>
        <dbReference type="EMBL" id="GGG53070.1"/>
    </source>
</evidence>
<dbReference type="Proteomes" id="UP000627715">
    <property type="component" value="Unassembled WGS sequence"/>
</dbReference>
<keyword evidence="3" id="KW-1185">Reference proteome</keyword>
<accession>A0A917LSH8</accession>
<evidence type="ECO:0008006" key="4">
    <source>
        <dbReference type="Google" id="ProtNLM"/>
    </source>
</evidence>
<protein>
    <recommendedName>
        <fullName evidence="4">Inovirus Gp2 family protein</fullName>
    </recommendedName>
</protein>
<organism evidence="2 3">
    <name type="scientific">Pseudohongiella nitratireducens</name>
    <dbReference type="NCBI Taxonomy" id="1768907"/>
    <lineage>
        <taxon>Bacteria</taxon>
        <taxon>Pseudomonadati</taxon>
        <taxon>Pseudomonadota</taxon>
        <taxon>Gammaproteobacteria</taxon>
        <taxon>Pseudomonadales</taxon>
        <taxon>Pseudohongiellaceae</taxon>
        <taxon>Pseudohongiella</taxon>
    </lineage>
</organism>
<evidence type="ECO:0000256" key="1">
    <source>
        <dbReference type="SAM" id="MobiDB-lite"/>
    </source>
</evidence>
<reference evidence="2" key="1">
    <citation type="journal article" date="2014" name="Int. J. Syst. Evol. Microbiol.">
        <title>Complete genome sequence of Corynebacterium casei LMG S-19264T (=DSM 44701T), isolated from a smear-ripened cheese.</title>
        <authorList>
            <consortium name="US DOE Joint Genome Institute (JGI-PGF)"/>
            <person name="Walter F."/>
            <person name="Albersmeier A."/>
            <person name="Kalinowski J."/>
            <person name="Ruckert C."/>
        </authorList>
    </citation>
    <scope>NUCLEOTIDE SEQUENCE</scope>
    <source>
        <strain evidence="2">CGMCC 1.15425</strain>
    </source>
</reference>
<proteinExistence type="predicted"/>
<feature type="compositionally biased region" description="Polar residues" evidence="1">
    <location>
        <begin position="168"/>
        <end position="177"/>
    </location>
</feature>
<dbReference type="EMBL" id="BMIY01000003">
    <property type="protein sequence ID" value="GGG53070.1"/>
    <property type="molecule type" value="Genomic_DNA"/>
</dbReference>
<gene>
    <name evidence="2" type="ORF">GCM10011403_07850</name>
</gene>
<feature type="region of interest" description="Disordered" evidence="1">
    <location>
        <begin position="166"/>
        <end position="186"/>
    </location>
</feature>
<evidence type="ECO:0000313" key="3">
    <source>
        <dbReference type="Proteomes" id="UP000627715"/>
    </source>
</evidence>
<dbReference type="RefSeq" id="WP_157885578.1">
    <property type="nucleotide sequence ID" value="NZ_BMIY01000003.1"/>
</dbReference>
<dbReference type="OrthoDB" id="5593782at2"/>
<name>A0A917LSH8_9GAMM</name>
<reference evidence="2" key="2">
    <citation type="submission" date="2020-09" db="EMBL/GenBank/DDBJ databases">
        <authorList>
            <person name="Sun Q."/>
            <person name="Zhou Y."/>
        </authorList>
    </citation>
    <scope>NUCLEOTIDE SEQUENCE</scope>
    <source>
        <strain evidence="2">CGMCC 1.15425</strain>
    </source>
</reference>
<sequence>MDSEIELNGENYRINTNKSKGQGCFVEILRAIQSNLASMLSFHCKVYVVQFVVHCHVYEQKNSGISDLMRVFKKRLSRRYGLSRVSGGWVRETGQSGVQHYHVVIFLDGNKVRWFRGVQSLVVEIMKARGYPWPSFMKSHMVRRDERKGMSEAFYHLSYMAKIRSKTGRSPSTNDYSFSRLKAKRG</sequence>
<comment type="caution">
    <text evidence="2">The sequence shown here is derived from an EMBL/GenBank/DDBJ whole genome shotgun (WGS) entry which is preliminary data.</text>
</comment>